<proteinExistence type="predicted"/>
<evidence type="ECO:0000313" key="5">
    <source>
        <dbReference type="EMBL" id="CAL5223897.1"/>
    </source>
</evidence>
<dbReference type="Proteomes" id="UP001497392">
    <property type="component" value="Unassembled WGS sequence"/>
</dbReference>
<dbReference type="EMBL" id="CAXHTA020000009">
    <property type="protein sequence ID" value="CAL5223897.1"/>
    <property type="molecule type" value="Genomic_DNA"/>
</dbReference>
<gene>
    <name evidence="5" type="primary">g6493</name>
    <name evidence="5" type="ORF">VP750_LOCUS5556</name>
</gene>
<dbReference type="InterPro" id="IPR008278">
    <property type="entry name" value="4-PPantetheinyl_Trfase_dom"/>
</dbReference>
<evidence type="ECO:0000259" key="4">
    <source>
        <dbReference type="Pfam" id="PF01648"/>
    </source>
</evidence>
<dbReference type="SUPFAM" id="SSF56214">
    <property type="entry name" value="4'-phosphopantetheinyl transferase"/>
    <property type="match status" value="2"/>
</dbReference>
<accession>A0ABP1G0H0</accession>
<reference evidence="5 6" key="1">
    <citation type="submission" date="2024-06" db="EMBL/GenBank/DDBJ databases">
        <authorList>
            <person name="Kraege A."/>
            <person name="Thomma B."/>
        </authorList>
    </citation>
    <scope>NUCLEOTIDE SEQUENCE [LARGE SCALE GENOMIC DNA]</scope>
</reference>
<evidence type="ECO:0000256" key="1">
    <source>
        <dbReference type="ARBA" id="ARBA00013172"/>
    </source>
</evidence>
<feature type="region of interest" description="Disordered" evidence="3">
    <location>
        <begin position="273"/>
        <end position="317"/>
    </location>
</feature>
<comment type="caution">
    <text evidence="5">The sequence shown here is derived from an EMBL/GenBank/DDBJ whole genome shotgun (WGS) entry which is preliminary data.</text>
</comment>
<dbReference type="Gene3D" id="3.90.470.20">
    <property type="entry name" value="4'-phosphopantetheinyl transferase domain"/>
    <property type="match status" value="2"/>
</dbReference>
<protein>
    <recommendedName>
        <fullName evidence="1">holo-[acyl-carrier-protein] synthase</fullName>
        <ecNumber evidence="1">2.7.8.7</ecNumber>
    </recommendedName>
</protein>
<evidence type="ECO:0000256" key="3">
    <source>
        <dbReference type="SAM" id="MobiDB-lite"/>
    </source>
</evidence>
<feature type="domain" description="4'-phosphopantetheinyl transferase" evidence="4">
    <location>
        <begin position="148"/>
        <end position="232"/>
    </location>
</feature>
<dbReference type="Pfam" id="PF01648">
    <property type="entry name" value="ACPS"/>
    <property type="match status" value="1"/>
</dbReference>
<keyword evidence="2" id="KW-0808">Transferase</keyword>
<dbReference type="PANTHER" id="PTHR12215:SF15">
    <property type="entry name" value="4'-PHOSPHOPANTETHEINYL TRANSFERASE SUPERFAMILY-RELATED"/>
    <property type="match status" value="1"/>
</dbReference>
<name>A0ABP1G0H0_9CHLO</name>
<dbReference type="PANTHER" id="PTHR12215">
    <property type="entry name" value="PHOSPHOPANTETHEINE TRANSFERASE"/>
    <property type="match status" value="1"/>
</dbReference>
<feature type="compositionally biased region" description="Low complexity" evidence="3">
    <location>
        <begin position="276"/>
        <end position="298"/>
    </location>
</feature>
<sequence>MPDASDTRYSVSDEQGSRMKGSCLHNMHLAAGDVHLWWLFPEDVTDKQLLRSYEGLLTAEEHAHMMEGSTPAVRKERLLARVLVRTTLSRYCEGDVVPQALSFARNHAGKPHLQWEGALTTQQRGVPLHFNLSHTATLLGCAVTAGAQVGLDVEETQRHTHGDPLRLARRRFSPKEIASLEGCGEGSERARHFVRLWTLKEAYVKAVGRGIGARPGLRAFSVSLEPSSNGSSGHPQNIAFETPEVDMDQEWDFLLFQPSALHTAALCLQRSEPAPSLSNTQSDSSSNHSLGSSAGSLSENRPLQSRKDPLRLEANSV</sequence>
<dbReference type="EC" id="2.7.8.7" evidence="1"/>
<keyword evidence="6" id="KW-1185">Reference proteome</keyword>
<dbReference type="InterPro" id="IPR037143">
    <property type="entry name" value="4-PPantetheinyl_Trfase_dom_sf"/>
</dbReference>
<dbReference type="InterPro" id="IPR050559">
    <property type="entry name" value="P-Pant_transferase_sf"/>
</dbReference>
<evidence type="ECO:0000313" key="6">
    <source>
        <dbReference type="Proteomes" id="UP001497392"/>
    </source>
</evidence>
<evidence type="ECO:0000256" key="2">
    <source>
        <dbReference type="ARBA" id="ARBA00022679"/>
    </source>
</evidence>
<organism evidence="5 6">
    <name type="scientific">Coccomyxa viridis</name>
    <dbReference type="NCBI Taxonomy" id="1274662"/>
    <lineage>
        <taxon>Eukaryota</taxon>
        <taxon>Viridiplantae</taxon>
        <taxon>Chlorophyta</taxon>
        <taxon>core chlorophytes</taxon>
        <taxon>Trebouxiophyceae</taxon>
        <taxon>Trebouxiophyceae incertae sedis</taxon>
        <taxon>Coccomyxaceae</taxon>
        <taxon>Coccomyxa</taxon>
    </lineage>
</organism>